<dbReference type="SUPFAM" id="SSF52540">
    <property type="entry name" value="P-loop containing nucleoside triphosphate hydrolases"/>
    <property type="match status" value="1"/>
</dbReference>
<feature type="domain" description="GPI inositol-deacylase winged helix" evidence="3">
    <location>
        <begin position="663"/>
        <end position="753"/>
    </location>
</feature>
<dbReference type="InterPro" id="IPR036770">
    <property type="entry name" value="Ankyrin_rpt-contain_sf"/>
</dbReference>
<comment type="caution">
    <text evidence="6">The sequence shown here is derived from an EMBL/GenBank/DDBJ whole genome shotgun (WGS) entry which is preliminary data.</text>
</comment>
<accession>A0A146FQG4</accession>
<evidence type="ECO:0000313" key="7">
    <source>
        <dbReference type="Proteomes" id="UP000075230"/>
    </source>
</evidence>
<dbReference type="InterPro" id="IPR054471">
    <property type="entry name" value="GPIID_WHD"/>
</dbReference>
<dbReference type="AlphaFoldDB" id="A0A146FQG4"/>
<evidence type="ECO:0000259" key="5">
    <source>
        <dbReference type="Pfam" id="PF24883"/>
    </source>
</evidence>
<name>A0A146FQG4_ASPKA</name>
<feature type="domain" description="NWD NACHT-NTPase N-terminal" evidence="2">
    <location>
        <begin position="68"/>
        <end position="279"/>
    </location>
</feature>
<reference evidence="7" key="2">
    <citation type="submission" date="2016-02" db="EMBL/GenBank/DDBJ databases">
        <title>Genome sequencing of Aspergillus luchuensis NBRC 4314.</title>
        <authorList>
            <person name="Yamada O."/>
        </authorList>
    </citation>
    <scope>NUCLEOTIDE SEQUENCE [LARGE SCALE GENOMIC DNA]</scope>
    <source>
        <strain evidence="7">RIB 2604</strain>
    </source>
</reference>
<dbReference type="InterPro" id="IPR055497">
    <property type="entry name" value="DUF7069"/>
</dbReference>
<proteinExistence type="predicted"/>
<dbReference type="EMBL" id="BCWF01000024">
    <property type="protein sequence ID" value="GAT28154.1"/>
    <property type="molecule type" value="Genomic_DNA"/>
</dbReference>
<sequence>MLYVISKIRGKLSSKARKGPGSASERAKTSGAPASTALTTITTEATKHTEAIETNSLSWDFLNCTDYLWDRAYILVQGREPELMEEYRHQIVVVHQGDGQAAGTDLTCRKSVESLVNHLLDYREKRRWRISLLGKDITLRRQVERLTKFLIWSDPIVKTAVCTQPYAALAWSGVSAFIALLSSGATQDGTMLKGFNYTTDLQIYWQVCEESYFTSESNKEDYLSLVEPLAKLYSYIVEYQARTICYLSGPQKARAWRSMTGSDDWFATIEQIEKQDQVCRDILGPVEAKITRDTAARQLQQMQESQTILHDIREILREGENQAKKVHADEAERALLQDLTSAFSDPSRSHAESSCEAQYAGLESYKNLNPERVPGTCEWFFRDERFCNWRASEFSSLLWVSAGPGCGKSVLSRALIDEDRLSIGVTTSNICYFFFKEGDSRRMHSTNALCALLYQLLEQDGACDGKNRLLQQALAKHRALGANLTRDFYELWEIIEGYSKLPEAGETVCLLDALDECDRDSSEQLVNALRDFYCSPAATSSKLKFLITSRQYDYLAALFDQFSPTAYVQFDGNEKSEDINLEIDIVIDYRVNQLSPYLTTEDQRKISDRLKQMENRTYLWLYLIFDIMRQNSSIYSKRSRIESLLQSIPSKVSDAYERILSRSPDEKQTEIMLQIILAAERPLSLSEMNVALTLALQDAPFESQSQLESDLWPGTNFKNVVENLCGLFVTVRPTGLFFLHQTAREFLVNTKKEGKWQGRFNLAQSHAVIARPCLQYLLLPGIDRDPESGSSNNSSIAFLPYAANYWAHHYVLQEATAATRLQDHAIALCTLTDPRIEPWTYYCLPYNSLLENDSYDIWSGLPMATYLGFTDVVRALFDPGSGAIVQDDDKHGTALCVASLLGHTQIVQILVDYFVPDVPSRRTDLNMARYFASMTWNDDIMKLLDEAGRYNHKYAGGHNTQLGEFTVFNQLLLRVNRSKLGNAPPFPAVDAVMSFRRIWRDELVLSQEM</sequence>
<dbReference type="Pfam" id="PF22939">
    <property type="entry name" value="WHD_GPIID"/>
    <property type="match status" value="1"/>
</dbReference>
<evidence type="ECO:0000313" key="6">
    <source>
        <dbReference type="EMBL" id="GAT28154.1"/>
    </source>
</evidence>
<dbReference type="VEuPathDB" id="FungiDB:ASPFODRAFT_203715"/>
<dbReference type="InterPro" id="IPR027417">
    <property type="entry name" value="P-loop_NTPase"/>
</dbReference>
<gene>
    <name evidence="6" type="ORF">RIB2604_02502300</name>
</gene>
<evidence type="ECO:0000259" key="3">
    <source>
        <dbReference type="Pfam" id="PF22939"/>
    </source>
</evidence>
<reference evidence="6 7" key="1">
    <citation type="journal article" date="2016" name="DNA Res.">
        <title>Genome sequence of Aspergillus luchuensis NBRC 4314.</title>
        <authorList>
            <person name="Yamada O."/>
            <person name="Machida M."/>
            <person name="Hosoyama A."/>
            <person name="Goto M."/>
            <person name="Takahashi T."/>
            <person name="Futagami T."/>
            <person name="Yamagata Y."/>
            <person name="Takeuchi M."/>
            <person name="Kobayashi T."/>
            <person name="Koike H."/>
            <person name="Abe K."/>
            <person name="Asai K."/>
            <person name="Arita M."/>
            <person name="Fujita N."/>
            <person name="Fukuda K."/>
            <person name="Higa K."/>
            <person name="Horikawa H."/>
            <person name="Ishikawa T."/>
            <person name="Jinno K."/>
            <person name="Kato Y."/>
            <person name="Kirimura K."/>
            <person name="Mizutani O."/>
            <person name="Nakasone K."/>
            <person name="Sano M."/>
            <person name="Shiraishi Y."/>
            <person name="Tsukahara M."/>
            <person name="Gomi K."/>
        </authorList>
    </citation>
    <scope>NUCLEOTIDE SEQUENCE [LARGE SCALE GENOMIC DNA]</scope>
    <source>
        <strain evidence="6 7">RIB 2604</strain>
    </source>
</reference>
<dbReference type="Pfam" id="PF17100">
    <property type="entry name" value="NACHT_N"/>
    <property type="match status" value="1"/>
</dbReference>
<keyword evidence="1" id="KW-0677">Repeat</keyword>
<dbReference type="InterPro" id="IPR031359">
    <property type="entry name" value="NACHT_N"/>
</dbReference>
<dbReference type="Proteomes" id="UP000075230">
    <property type="component" value="Unassembled WGS sequence"/>
</dbReference>
<dbReference type="SUPFAM" id="SSF48403">
    <property type="entry name" value="Ankyrin repeat"/>
    <property type="match status" value="1"/>
</dbReference>
<dbReference type="Pfam" id="PF24883">
    <property type="entry name" value="NPHP3_N"/>
    <property type="match status" value="1"/>
</dbReference>
<evidence type="ECO:0000259" key="2">
    <source>
        <dbReference type="Pfam" id="PF17100"/>
    </source>
</evidence>
<dbReference type="PANTHER" id="PTHR10039">
    <property type="entry name" value="AMELOGENIN"/>
    <property type="match status" value="1"/>
</dbReference>
<feature type="domain" description="DUF7069" evidence="4">
    <location>
        <begin position="580"/>
        <end position="628"/>
    </location>
</feature>
<feature type="domain" description="Nephrocystin 3-like N-terminal" evidence="5">
    <location>
        <begin position="375"/>
        <end position="550"/>
    </location>
</feature>
<dbReference type="InterPro" id="IPR056884">
    <property type="entry name" value="NPHP3-like_N"/>
</dbReference>
<dbReference type="Pfam" id="PF23239">
    <property type="entry name" value="DUF7069"/>
    <property type="match status" value="1"/>
</dbReference>
<evidence type="ECO:0000256" key="1">
    <source>
        <dbReference type="ARBA" id="ARBA00022737"/>
    </source>
</evidence>
<organism evidence="6 7">
    <name type="scientific">Aspergillus kawachii</name>
    <name type="common">White koji mold</name>
    <name type="synonym">Aspergillus awamori var. kawachi</name>
    <dbReference type="NCBI Taxonomy" id="1069201"/>
    <lineage>
        <taxon>Eukaryota</taxon>
        <taxon>Fungi</taxon>
        <taxon>Dikarya</taxon>
        <taxon>Ascomycota</taxon>
        <taxon>Pezizomycotina</taxon>
        <taxon>Eurotiomycetes</taxon>
        <taxon>Eurotiomycetidae</taxon>
        <taxon>Eurotiales</taxon>
        <taxon>Aspergillaceae</taxon>
        <taxon>Aspergillus</taxon>
        <taxon>Aspergillus subgen. Circumdati</taxon>
    </lineage>
</organism>
<protein>
    <submittedName>
        <fullName evidence="6">Ankyrin repeat protein</fullName>
    </submittedName>
</protein>
<evidence type="ECO:0000259" key="4">
    <source>
        <dbReference type="Pfam" id="PF23239"/>
    </source>
</evidence>
<dbReference type="Gene3D" id="1.25.40.20">
    <property type="entry name" value="Ankyrin repeat-containing domain"/>
    <property type="match status" value="1"/>
</dbReference>
<dbReference type="PANTHER" id="PTHR10039:SF14">
    <property type="entry name" value="NACHT DOMAIN-CONTAINING PROTEIN"/>
    <property type="match status" value="1"/>
</dbReference>
<dbReference type="Gene3D" id="3.40.50.300">
    <property type="entry name" value="P-loop containing nucleotide triphosphate hydrolases"/>
    <property type="match status" value="1"/>
</dbReference>